<keyword evidence="3" id="KW-0158">Chromosome</keyword>
<evidence type="ECO:0000256" key="3">
    <source>
        <dbReference type="ARBA" id="ARBA00022454"/>
    </source>
</evidence>
<comment type="subcellular location">
    <subcellularLocation>
        <location evidence="1">Chromosome</location>
        <location evidence="1">Centromere</location>
        <location evidence="1">Kinetochore</location>
    </subcellularLocation>
</comment>
<evidence type="ECO:0000256" key="1">
    <source>
        <dbReference type="ARBA" id="ARBA00004629"/>
    </source>
</evidence>
<gene>
    <name evidence="11" type="ORF">LTR82_010186</name>
</gene>
<evidence type="ECO:0000256" key="7">
    <source>
        <dbReference type="ARBA" id="ARBA00023054"/>
    </source>
</evidence>
<keyword evidence="8" id="KW-0131">Cell cycle</keyword>
<evidence type="ECO:0000313" key="11">
    <source>
        <dbReference type="EMBL" id="KAK0318765.1"/>
    </source>
</evidence>
<sequence>MASSNHIQNALLTEHFRYTPLKLLDDIINNVNELVYRAINAIEEGLAAIPPTALGFHLTPSQLESLPTEESRQDALDNLKATELGNGCVQLESLLNSTVDRDFDKFEIYTLRNILALGHDEAEARELAEWVVLEHYKHVDVKGLEDLPTPEEVQLLWRKLVESRKLNAMLKAEEAKNAAVLEQLDGLLGAPDKDGSGSGQADESPFAFLKDSPNISATASTKNTQPLTQNVLYALAQLPALRDLVGQLKGSLQTLPNARYAPTHDADSAEAKRRQYLDTQSLRAVQRKGIASSDDSARQTAAGAASMGRKIGRDEVEGLEAVVQALGGASARGHGDGDEDAEMGAFAAQARFHALQERLVGSCEVADALFGQQHGFTDKKRCKET</sequence>
<accession>A0AAN6J708</accession>
<keyword evidence="4" id="KW-0132">Cell division</keyword>
<dbReference type="PANTHER" id="PTHR14527:SF2">
    <property type="entry name" value="PROTEIN MIS12 HOMOLOG"/>
    <property type="match status" value="1"/>
</dbReference>
<keyword evidence="7" id="KW-0175">Coiled coil</keyword>
<protein>
    <recommendedName>
        <fullName evidence="13">Kinetochore-associated protein MTW1</fullName>
    </recommendedName>
</protein>
<evidence type="ECO:0000256" key="6">
    <source>
        <dbReference type="ARBA" id="ARBA00022838"/>
    </source>
</evidence>
<evidence type="ECO:0000313" key="12">
    <source>
        <dbReference type="Proteomes" id="UP001168146"/>
    </source>
</evidence>
<proteinExistence type="inferred from homology"/>
<dbReference type="PANTHER" id="PTHR14527">
    <property type="entry name" value="PROTEIN MIS12 HOMOLOG"/>
    <property type="match status" value="1"/>
</dbReference>
<keyword evidence="5" id="KW-0498">Mitosis</keyword>
<evidence type="ECO:0000256" key="8">
    <source>
        <dbReference type="ARBA" id="ARBA00023306"/>
    </source>
</evidence>
<dbReference type="AlphaFoldDB" id="A0AAN6J708"/>
<evidence type="ECO:0000256" key="4">
    <source>
        <dbReference type="ARBA" id="ARBA00022618"/>
    </source>
</evidence>
<dbReference type="GO" id="GO:0051382">
    <property type="term" value="P:kinetochore assembly"/>
    <property type="evidence" value="ECO:0007669"/>
    <property type="project" value="TreeGrafter"/>
</dbReference>
<evidence type="ECO:0000256" key="5">
    <source>
        <dbReference type="ARBA" id="ARBA00022776"/>
    </source>
</evidence>
<dbReference type="GO" id="GO:0051301">
    <property type="term" value="P:cell division"/>
    <property type="evidence" value="ECO:0007669"/>
    <property type="project" value="UniProtKB-KW"/>
</dbReference>
<name>A0AAN6J708_9PEZI</name>
<comment type="caution">
    <text evidence="11">The sequence shown here is derived from an EMBL/GenBank/DDBJ whole genome shotgun (WGS) entry which is preliminary data.</text>
</comment>
<evidence type="ECO:0000256" key="10">
    <source>
        <dbReference type="SAM" id="MobiDB-lite"/>
    </source>
</evidence>
<comment type="similarity">
    <text evidence="2">Belongs to the mis12 family.</text>
</comment>
<dbReference type="GO" id="GO:0000070">
    <property type="term" value="P:mitotic sister chromatid segregation"/>
    <property type="evidence" value="ECO:0007669"/>
    <property type="project" value="TreeGrafter"/>
</dbReference>
<dbReference type="InterPro" id="IPR008685">
    <property type="entry name" value="Centromere_Mis12"/>
</dbReference>
<dbReference type="GO" id="GO:0000444">
    <property type="term" value="C:MIS12/MIND type complex"/>
    <property type="evidence" value="ECO:0007669"/>
    <property type="project" value="TreeGrafter"/>
</dbReference>
<dbReference type="Pfam" id="PF05859">
    <property type="entry name" value="Mis12"/>
    <property type="match status" value="1"/>
</dbReference>
<feature type="region of interest" description="Disordered" evidence="10">
    <location>
        <begin position="285"/>
        <end position="308"/>
    </location>
</feature>
<organism evidence="11 12">
    <name type="scientific">Friedmanniomyces endolithicus</name>
    <dbReference type="NCBI Taxonomy" id="329885"/>
    <lineage>
        <taxon>Eukaryota</taxon>
        <taxon>Fungi</taxon>
        <taxon>Dikarya</taxon>
        <taxon>Ascomycota</taxon>
        <taxon>Pezizomycotina</taxon>
        <taxon>Dothideomycetes</taxon>
        <taxon>Dothideomycetidae</taxon>
        <taxon>Mycosphaerellales</taxon>
        <taxon>Teratosphaeriaceae</taxon>
        <taxon>Friedmanniomyces</taxon>
    </lineage>
</organism>
<evidence type="ECO:0008006" key="13">
    <source>
        <dbReference type="Google" id="ProtNLM"/>
    </source>
</evidence>
<evidence type="ECO:0000256" key="9">
    <source>
        <dbReference type="ARBA" id="ARBA00023328"/>
    </source>
</evidence>
<keyword evidence="6" id="KW-0995">Kinetochore</keyword>
<dbReference type="GO" id="GO:0005634">
    <property type="term" value="C:nucleus"/>
    <property type="evidence" value="ECO:0007669"/>
    <property type="project" value="InterPro"/>
</dbReference>
<dbReference type="EMBL" id="JASUXU010000034">
    <property type="protein sequence ID" value="KAK0318765.1"/>
    <property type="molecule type" value="Genomic_DNA"/>
</dbReference>
<reference evidence="11" key="1">
    <citation type="submission" date="2021-12" db="EMBL/GenBank/DDBJ databases">
        <title>Black yeast isolated from Biological Soil Crust.</title>
        <authorList>
            <person name="Kurbessoian T."/>
        </authorList>
    </citation>
    <scope>NUCLEOTIDE SEQUENCE</scope>
    <source>
        <strain evidence="11">CCFEE 5208</strain>
    </source>
</reference>
<dbReference type="Proteomes" id="UP001168146">
    <property type="component" value="Unassembled WGS sequence"/>
</dbReference>
<evidence type="ECO:0000256" key="2">
    <source>
        <dbReference type="ARBA" id="ARBA00008643"/>
    </source>
</evidence>
<keyword evidence="9" id="KW-0137">Centromere</keyword>